<dbReference type="AlphaFoldDB" id="A0A131ZYE9"/>
<evidence type="ECO:0000313" key="4">
    <source>
        <dbReference type="EMBL" id="KPM03868.1"/>
    </source>
</evidence>
<keyword evidence="6" id="KW-1185">Reference proteome</keyword>
<dbReference type="Proteomes" id="UP000070412">
    <property type="component" value="Unassembled WGS sequence"/>
</dbReference>
<dbReference type="OrthoDB" id="75724at2759"/>
<accession>A0A131ZYE9</accession>
<feature type="region of interest" description="Disordered" evidence="1">
    <location>
        <begin position="284"/>
        <end position="311"/>
    </location>
</feature>
<dbReference type="EnsemblMetazoa" id="SSS_7161s_mrna">
    <property type="protein sequence ID" value="KAF7494812.1"/>
    <property type="gene ID" value="SSS_7161"/>
</dbReference>
<dbReference type="InterPro" id="IPR036865">
    <property type="entry name" value="CRAL-TRIO_dom_sf"/>
</dbReference>
<dbReference type="PANTHER" id="PTHR46590:SF4">
    <property type="entry name" value="CRAL-TRIO DOMAIN-CONTAINING PROTEIN"/>
    <property type="match status" value="1"/>
</dbReference>
<dbReference type="VEuPathDB" id="VectorBase:SSCA008321"/>
<dbReference type="EMBL" id="JXLN01006523">
    <property type="protein sequence ID" value="KPM03868.1"/>
    <property type="molecule type" value="Genomic_DNA"/>
</dbReference>
<gene>
    <name evidence="4" type="ORF">QR98_0023050</name>
    <name evidence="3" type="ORF">SSS_7161</name>
</gene>
<dbReference type="PANTHER" id="PTHR46590">
    <property type="entry name" value="PHOSPHATIDYLINOSITOL TRANSFER PROTEIN CSR1-RELATED"/>
    <property type="match status" value="1"/>
</dbReference>
<feature type="region of interest" description="Disordered" evidence="1">
    <location>
        <begin position="46"/>
        <end position="65"/>
    </location>
</feature>
<evidence type="ECO:0000313" key="6">
    <source>
        <dbReference type="Proteomes" id="UP000070412"/>
    </source>
</evidence>
<evidence type="ECO:0000313" key="3">
    <source>
        <dbReference type="EMBL" id="KAF7494812.1"/>
    </source>
</evidence>
<organism evidence="4 7">
    <name type="scientific">Sarcoptes scabiei</name>
    <name type="common">Itch mite</name>
    <name type="synonym">Acarus scabiei</name>
    <dbReference type="NCBI Taxonomy" id="52283"/>
    <lineage>
        <taxon>Eukaryota</taxon>
        <taxon>Metazoa</taxon>
        <taxon>Ecdysozoa</taxon>
        <taxon>Arthropoda</taxon>
        <taxon>Chelicerata</taxon>
        <taxon>Arachnida</taxon>
        <taxon>Acari</taxon>
        <taxon>Acariformes</taxon>
        <taxon>Sarcoptiformes</taxon>
        <taxon>Astigmata</taxon>
        <taxon>Psoroptidia</taxon>
        <taxon>Sarcoptoidea</taxon>
        <taxon>Sarcoptidae</taxon>
        <taxon>Sarcoptinae</taxon>
        <taxon>Sarcoptes</taxon>
    </lineage>
</organism>
<dbReference type="Gene3D" id="3.40.525.10">
    <property type="entry name" value="CRAL-TRIO lipid binding domain"/>
    <property type="match status" value="1"/>
</dbReference>
<feature type="compositionally biased region" description="Low complexity" evidence="1">
    <location>
        <begin position="47"/>
        <end position="60"/>
    </location>
</feature>
<evidence type="ECO:0000313" key="7">
    <source>
        <dbReference type="Proteomes" id="UP000616769"/>
    </source>
</evidence>
<protein>
    <submittedName>
        <fullName evidence="5">CRAL-TRIO domain-containing protein</fullName>
    </submittedName>
    <submittedName>
        <fullName evidence="4">CRAL/TRIO domain containing protein 1</fullName>
    </submittedName>
</protein>
<sequence>MKLMRDKLIDEKLIEELRDRINEYVGQNPTDIDIEDVQNRIRLPAVNEADNNNNNNNNQIELKEENEKIRPDESISNGTDEKVEDWMLKRFLLMNKRQVDKAFENFLEFFRFRNQYQLRTLTAGRVLAEEYFRVKPFDFFGRDKQNNRVWIVHLRYYKKISQLDLLLKLAIFYFFEQFDLEYERKRIDGICMIIDCRDFGITNLDLDLFHFLVKQIPFSYAGLVRNVLIYELPFLLQYLVKIVESWLPSYTDKDGNQIKFFSILNRKNIDEHFEPKEIDRLTSVGKKSKRNPTDREENGDEEDRNEFLDGIFNEPPPNCLTMRQLCSEWNLKEANANKIDQHVKQLLDDLE</sequence>
<reference evidence="6" key="2">
    <citation type="journal article" date="2020" name="PLoS Negl. Trop. Dis.">
        <title>High-quality nuclear genome for Sarcoptes scabiei-A critical resource for a neglected parasite.</title>
        <authorList>
            <person name="Korhonen P.K."/>
            <person name="Gasser R.B."/>
            <person name="Ma G."/>
            <person name="Wang T."/>
            <person name="Stroehlein A.J."/>
            <person name="Young N.D."/>
            <person name="Ang C.S."/>
            <person name="Fernando D.D."/>
            <person name="Lu H.C."/>
            <person name="Taylor S."/>
            <person name="Reynolds S.L."/>
            <person name="Mofiz E."/>
            <person name="Najaraj S.H."/>
            <person name="Gowda H."/>
            <person name="Madugundu A."/>
            <person name="Renuse S."/>
            <person name="Holt D."/>
            <person name="Pandey A."/>
            <person name="Papenfuss A.T."/>
            <person name="Fischer K."/>
        </authorList>
    </citation>
    <scope>NUCLEOTIDE SEQUENCE [LARGE SCALE GENOMIC DNA]</scope>
</reference>
<dbReference type="SUPFAM" id="SSF52087">
    <property type="entry name" value="CRAL/TRIO domain"/>
    <property type="match status" value="1"/>
</dbReference>
<dbReference type="InterPro" id="IPR036273">
    <property type="entry name" value="CRAL/TRIO_N_dom_sf"/>
</dbReference>
<proteinExistence type="predicted"/>
<dbReference type="EMBL" id="WVUK01000052">
    <property type="protein sequence ID" value="KAF7494812.1"/>
    <property type="molecule type" value="Genomic_DNA"/>
</dbReference>
<dbReference type="InterPro" id="IPR001251">
    <property type="entry name" value="CRAL-TRIO_dom"/>
</dbReference>
<dbReference type="SUPFAM" id="SSF46938">
    <property type="entry name" value="CRAL/TRIO N-terminal domain"/>
    <property type="match status" value="1"/>
</dbReference>
<name>A0A131ZYE9_SARSC</name>
<evidence type="ECO:0000259" key="2">
    <source>
        <dbReference type="Pfam" id="PF00650"/>
    </source>
</evidence>
<dbReference type="Pfam" id="PF00650">
    <property type="entry name" value="CRAL_TRIO"/>
    <property type="match status" value="1"/>
</dbReference>
<reference evidence="4 7" key="1">
    <citation type="journal article" date="2015" name="Parasit. Vectors">
        <title>Draft genome of the scabies mite.</title>
        <authorList>
            <person name="Rider S.D.Jr."/>
            <person name="Morgan M.S."/>
            <person name="Arlian L.G."/>
        </authorList>
    </citation>
    <scope>NUCLEOTIDE SEQUENCE [LARGE SCALE GENOMIC DNA]</scope>
    <source>
        <strain evidence="4">Arlian Lab</strain>
    </source>
</reference>
<dbReference type="InterPro" id="IPR052432">
    <property type="entry name" value="PITP/CRAL-TRIO"/>
</dbReference>
<reference evidence="5" key="4">
    <citation type="submission" date="2022-06" db="UniProtKB">
        <authorList>
            <consortium name="EnsemblMetazoa"/>
        </authorList>
    </citation>
    <scope>IDENTIFICATION</scope>
</reference>
<evidence type="ECO:0000256" key="1">
    <source>
        <dbReference type="SAM" id="MobiDB-lite"/>
    </source>
</evidence>
<feature type="domain" description="CRAL-TRIO" evidence="2">
    <location>
        <begin position="139"/>
        <end position="278"/>
    </location>
</feature>
<evidence type="ECO:0000313" key="5">
    <source>
        <dbReference type="EnsemblMetazoa" id="KAF7494812.1"/>
    </source>
</evidence>
<reference evidence="3" key="3">
    <citation type="submission" date="2020-01" db="EMBL/GenBank/DDBJ databases">
        <authorList>
            <person name="Korhonen P.K.K."/>
            <person name="Guangxu M.G."/>
            <person name="Wang T.W."/>
            <person name="Stroehlein A.J.S."/>
            <person name="Young N.D."/>
            <person name="Ang C.-S.A."/>
            <person name="Fernando D.W.F."/>
            <person name="Lu H.L."/>
            <person name="Taylor S.T."/>
            <person name="Ehtesham M.E.M."/>
            <person name="Najaraj S.H.N."/>
            <person name="Harsha G.H.G."/>
            <person name="Madugundu A.M."/>
            <person name="Renuse S.R."/>
            <person name="Holt D.H."/>
            <person name="Pandey A.P."/>
            <person name="Papenfuss A.P."/>
            <person name="Gasser R.B.G."/>
            <person name="Fischer K.F."/>
        </authorList>
    </citation>
    <scope>NUCLEOTIDE SEQUENCE</scope>
    <source>
        <strain evidence="3">SSS_KF_BRIS2020</strain>
    </source>
</reference>
<dbReference type="CDD" id="cd00170">
    <property type="entry name" value="SEC14"/>
    <property type="match status" value="1"/>
</dbReference>
<dbReference type="Proteomes" id="UP000616769">
    <property type="component" value="Unassembled WGS sequence"/>
</dbReference>